<name>A0A1S8D4R7_9PROT</name>
<keyword evidence="4" id="KW-1185">Reference proteome</keyword>
<evidence type="ECO:0000313" key="2">
    <source>
        <dbReference type="EMBL" id="ONH83322.1"/>
    </source>
</evidence>
<dbReference type="OrthoDB" id="9930512at2"/>
<keyword evidence="1" id="KW-0812">Transmembrane</keyword>
<evidence type="ECO:0000313" key="3">
    <source>
        <dbReference type="EMBL" id="SUE38927.1"/>
    </source>
</evidence>
<dbReference type="Proteomes" id="UP000254919">
    <property type="component" value="Unassembled WGS sequence"/>
</dbReference>
<keyword evidence="1" id="KW-0472">Membrane</keyword>
<organism evidence="2 4">
    <name type="scientific">Roseomonas mucosa</name>
    <dbReference type="NCBI Taxonomy" id="207340"/>
    <lineage>
        <taxon>Bacteria</taxon>
        <taxon>Pseudomonadati</taxon>
        <taxon>Pseudomonadota</taxon>
        <taxon>Alphaproteobacteria</taxon>
        <taxon>Acetobacterales</taxon>
        <taxon>Roseomonadaceae</taxon>
        <taxon>Roseomonas</taxon>
    </lineage>
</organism>
<proteinExistence type="predicted"/>
<evidence type="ECO:0000313" key="5">
    <source>
        <dbReference type="Proteomes" id="UP000254919"/>
    </source>
</evidence>
<evidence type="ECO:0000256" key="1">
    <source>
        <dbReference type="SAM" id="Phobius"/>
    </source>
</evidence>
<accession>A0A1S8D4R7</accession>
<dbReference type="Proteomes" id="UP000054844">
    <property type="component" value="Unassembled WGS sequence"/>
</dbReference>
<sequence length="85" mass="9887">MPDSACRSQHQFPLQERRPAWRSPRRAWRLLMVAIVFAWLPDRSWKLAALAGLVAMPAVRWGVVLLAQRWVRRLGPSDPDGWQGW</sequence>
<reference evidence="3 5" key="2">
    <citation type="submission" date="2018-06" db="EMBL/GenBank/DDBJ databases">
        <authorList>
            <consortium name="Pathogen Informatics"/>
            <person name="Doyle S."/>
        </authorList>
    </citation>
    <scope>NUCLEOTIDE SEQUENCE [LARGE SCALE GENOMIC DNA]</scope>
    <source>
        <strain evidence="3 5">NCTC13291</strain>
    </source>
</reference>
<evidence type="ECO:0000313" key="4">
    <source>
        <dbReference type="Proteomes" id="UP000054844"/>
    </source>
</evidence>
<gene>
    <name evidence="2" type="ORF">APZ41_010250</name>
    <name evidence="3" type="ORF">NCTC13291_00963</name>
</gene>
<reference evidence="2 4" key="1">
    <citation type="submission" date="2016-12" db="EMBL/GenBank/DDBJ databases">
        <title>Draft genome sequence of Roseomonas mucosa strain AU37, isolated from a peripheral intravenous catheter.</title>
        <authorList>
            <person name="Choudhury M.A."/>
            <person name="Sidjabat H.E."/>
            <person name="Wailan A.M."/>
            <person name="Zhang L."/>
            <person name="Marsh N.M."/>
            <person name="Rickard C.M."/>
            <person name="Davies M."/>
            <person name="Mcmillan D.J."/>
        </authorList>
    </citation>
    <scope>NUCLEOTIDE SEQUENCE [LARGE SCALE GENOMIC DNA]</scope>
    <source>
        <strain evidence="2 4">SAVE376</strain>
    </source>
</reference>
<dbReference type="RefSeq" id="WP_019460464.1">
    <property type="nucleotide sequence ID" value="NZ_AP031462.1"/>
</dbReference>
<dbReference type="GeneID" id="99632020"/>
<dbReference type="EMBL" id="LLWF02000027">
    <property type="protein sequence ID" value="ONH83322.1"/>
    <property type="molecule type" value="Genomic_DNA"/>
</dbReference>
<protein>
    <submittedName>
        <fullName evidence="2">Uncharacterized protein</fullName>
    </submittedName>
</protein>
<keyword evidence="1" id="KW-1133">Transmembrane helix</keyword>
<dbReference type="AlphaFoldDB" id="A0A1S8D4R7"/>
<dbReference type="STRING" id="207340.APZ41_010250"/>
<dbReference type="EMBL" id="UGVN01000001">
    <property type="protein sequence ID" value="SUE38927.1"/>
    <property type="molecule type" value="Genomic_DNA"/>
</dbReference>
<feature type="transmembrane region" description="Helical" evidence="1">
    <location>
        <begin position="47"/>
        <end position="67"/>
    </location>
</feature>